<proteinExistence type="predicted"/>
<evidence type="ECO:0000313" key="4">
    <source>
        <dbReference type="Proteomes" id="UP000318053"/>
    </source>
</evidence>
<comment type="caution">
    <text evidence="3">The sequence shown here is derived from an EMBL/GenBank/DDBJ whole genome shotgun (WGS) entry which is preliminary data.</text>
</comment>
<keyword evidence="4" id="KW-1185">Reference proteome</keyword>
<reference evidence="3 4" key="1">
    <citation type="submission" date="2019-02" db="EMBL/GenBank/DDBJ databases">
        <title>Deep-cultivation of Planctomycetes and their phenomic and genomic characterization uncovers novel biology.</title>
        <authorList>
            <person name="Wiegand S."/>
            <person name="Jogler M."/>
            <person name="Boedeker C."/>
            <person name="Pinto D."/>
            <person name="Vollmers J."/>
            <person name="Rivas-Marin E."/>
            <person name="Kohn T."/>
            <person name="Peeters S.H."/>
            <person name="Heuer A."/>
            <person name="Rast P."/>
            <person name="Oberbeckmann S."/>
            <person name="Bunk B."/>
            <person name="Jeske O."/>
            <person name="Meyerdierks A."/>
            <person name="Storesund J.E."/>
            <person name="Kallscheuer N."/>
            <person name="Luecker S."/>
            <person name="Lage O.M."/>
            <person name="Pohl T."/>
            <person name="Merkel B.J."/>
            <person name="Hornburger P."/>
            <person name="Mueller R.-W."/>
            <person name="Bruemmer F."/>
            <person name="Labrenz M."/>
            <person name="Spormann A.M."/>
            <person name="Op Den Camp H."/>
            <person name="Overmann J."/>
            <person name="Amann R."/>
            <person name="Jetten M.S.M."/>
            <person name="Mascher T."/>
            <person name="Medema M.H."/>
            <person name="Devos D.P."/>
            <person name="Kaster A.-K."/>
            <person name="Ovreas L."/>
            <person name="Rohde M."/>
            <person name="Galperin M.Y."/>
            <person name="Jogler C."/>
        </authorList>
    </citation>
    <scope>NUCLEOTIDE SEQUENCE [LARGE SCALE GENOMIC DNA]</scope>
    <source>
        <strain evidence="3 4">CA85</strain>
    </source>
</reference>
<dbReference type="AlphaFoldDB" id="A0A5C5YKL2"/>
<evidence type="ECO:0000256" key="1">
    <source>
        <dbReference type="SAM" id="MobiDB-lite"/>
    </source>
</evidence>
<feature type="transmembrane region" description="Helical" evidence="2">
    <location>
        <begin position="34"/>
        <end position="55"/>
    </location>
</feature>
<dbReference type="Proteomes" id="UP000318053">
    <property type="component" value="Unassembled WGS sequence"/>
</dbReference>
<feature type="region of interest" description="Disordered" evidence="1">
    <location>
        <begin position="1"/>
        <end position="24"/>
    </location>
</feature>
<keyword evidence="2" id="KW-0472">Membrane</keyword>
<evidence type="ECO:0000256" key="2">
    <source>
        <dbReference type="SAM" id="Phobius"/>
    </source>
</evidence>
<dbReference type="EMBL" id="SJPK01000001">
    <property type="protein sequence ID" value="TWT75424.1"/>
    <property type="molecule type" value="Genomic_DNA"/>
</dbReference>
<name>A0A5C5YKL2_9BACT</name>
<evidence type="ECO:0000313" key="3">
    <source>
        <dbReference type="EMBL" id="TWT75424.1"/>
    </source>
</evidence>
<sequence length="124" mass="13594">MRNGYDGQPISTPRHSIDQIMNTDTPTPLQPSPFLPLCLGFVAGAALVGAAWILLGPSRPGHFHDMTVDYMYETSPGTATGSSSLEVESLEIHPEFVLLTDARGESRLMMLSRLRKLHFKPTAK</sequence>
<gene>
    <name evidence="3" type="ORF">CA85_07150</name>
</gene>
<keyword evidence="2" id="KW-1133">Transmembrane helix</keyword>
<protein>
    <submittedName>
        <fullName evidence="3">Uncharacterized protein</fullName>
    </submittedName>
</protein>
<organism evidence="3 4">
    <name type="scientific">Allorhodopirellula solitaria</name>
    <dbReference type="NCBI Taxonomy" id="2527987"/>
    <lineage>
        <taxon>Bacteria</taxon>
        <taxon>Pseudomonadati</taxon>
        <taxon>Planctomycetota</taxon>
        <taxon>Planctomycetia</taxon>
        <taxon>Pirellulales</taxon>
        <taxon>Pirellulaceae</taxon>
        <taxon>Allorhodopirellula</taxon>
    </lineage>
</organism>
<accession>A0A5C5YKL2</accession>
<keyword evidence="2" id="KW-0812">Transmembrane</keyword>
<feature type="compositionally biased region" description="Polar residues" evidence="1">
    <location>
        <begin position="9"/>
        <end position="24"/>
    </location>
</feature>